<dbReference type="STRING" id="561720.SAMN06275492_1252"/>
<feature type="coiled-coil region" evidence="1">
    <location>
        <begin position="554"/>
        <end position="633"/>
    </location>
</feature>
<dbReference type="GO" id="GO:0004527">
    <property type="term" value="F:exonuclease activity"/>
    <property type="evidence" value="ECO:0007669"/>
    <property type="project" value="UniProtKB-KW"/>
</dbReference>
<keyword evidence="1" id="KW-0175">Coiled coil</keyword>
<dbReference type="EMBL" id="FXBB01000025">
    <property type="protein sequence ID" value="SMG38645.1"/>
    <property type="molecule type" value="Genomic_DNA"/>
</dbReference>
<dbReference type="PANTHER" id="PTHR32114">
    <property type="entry name" value="ABC TRANSPORTER ABCH.3"/>
    <property type="match status" value="1"/>
</dbReference>
<evidence type="ECO:0000313" key="4">
    <source>
        <dbReference type="EMBL" id="SMG38645.1"/>
    </source>
</evidence>
<accession>A0A1X7KCR5</accession>
<sequence length="1079" mass="121694">MKILKVRFKNLNSLFGDWEIDLSSLGCEGLFAITGPTGSGKTTVLDAICLGLYGRTPRLSNVTKSGNEIMSRNTGECFAEVEFETQKGRFRCHWSQHRARRSPEGELQQPKHEISDCDSGQILESKIREVASCIGTVTGMDFDRFTRSMLLAQGGFSAFLQASPSERAPILEQITGTKIYSDISVAVHERHRKEKETLELLKAEMAGTTVLDREREKAVEEDLGKAKDEELRLTSEAKSLNLSLSWLNGLEILKGEIARLNDEIEELQAEQESFRPHRDRLNLALSAASLEAPYLQIEELRGQQRSNEKSLLEKEGALPDLERSLEDQAQRLKSAEQETCNRREALKNSIPKLKQVRSLDQTIASLKKQIEDLEGECGGIKAKIQSYGQAKIAQEADRSKAQEDLKAIEKYLSNNARDRWLIGGLAGLEAQLAELSTRKKDIEEKASQRDKGETALKEAVHGLEALKEDLTLKKRDQEDSSQNLQQAKDLLSRTLGDRLLREYRTEKESLLKEAAYIAKIASLENHRKRLEDGAPCPLCGSTEHPFAEGNVPVSDEIDGRIKELTDLIEKAEELESEIKALEDLKDEADKALGNLEKNELILSSDVKSSQKNLAQLEEEIKKLDSDFRRRKEILSKDLLPLGLDLTEEDLPSLLDSLRDRLKSWELHQAKKEELNGMIATVEGEIKKLEALVEREKSSLELEMEHLKALQGNLSSVDDDRKKLYGDGDPDREEETLNEGLSKAEEIERRERSLHDDLFLVRDRAFNEIEALKKSLKERQPKLMDLESNFKSNLTTQGFPDEVSFKEAMIPKEEREQLSKTAKELDDRQTELDGRGRDRRRRLEEELGKKVTEKSLEEIKSQIEAVEEGLAGARDRISTLRHQLEENGKAKASLKDKQEELSKQEVEFRRWSNLHDLIGSSDGKKYRNYAQGLTFEMMVRHANQQLRKMTDRYLLVLDENQPLELSVVDSYQGDGLRSTKNLSGGESFIVSLSLALGLSQMSSKNVPVDSLFLDEGFGTLDQEALEIALDTLAELKNNGKVIGVISHVPALRERISAQIQITPGTRGRSEISGPGCRRLP</sequence>
<evidence type="ECO:0000313" key="5">
    <source>
        <dbReference type="Proteomes" id="UP000193355"/>
    </source>
</evidence>
<feature type="coiled-coil region" evidence="1">
    <location>
        <begin position="671"/>
        <end position="709"/>
    </location>
</feature>
<feature type="coiled-coil region" evidence="1">
    <location>
        <begin position="848"/>
        <end position="913"/>
    </location>
</feature>
<dbReference type="SUPFAM" id="SSF52540">
    <property type="entry name" value="P-loop containing nucleoside triphosphate hydrolases"/>
    <property type="match status" value="1"/>
</dbReference>
<evidence type="ECO:0000256" key="1">
    <source>
        <dbReference type="SAM" id="Coils"/>
    </source>
</evidence>
<keyword evidence="4" id="KW-0540">Nuclease</keyword>
<evidence type="ECO:0000256" key="2">
    <source>
        <dbReference type="SAM" id="MobiDB-lite"/>
    </source>
</evidence>
<organism evidence="4 5">
    <name type="scientific">Dethiosulfovibrio salsuginis</name>
    <dbReference type="NCBI Taxonomy" id="561720"/>
    <lineage>
        <taxon>Bacteria</taxon>
        <taxon>Thermotogati</taxon>
        <taxon>Synergistota</taxon>
        <taxon>Synergistia</taxon>
        <taxon>Synergistales</taxon>
        <taxon>Dethiosulfovibrionaceae</taxon>
        <taxon>Dethiosulfovibrio</taxon>
    </lineage>
</organism>
<dbReference type="PANTHER" id="PTHR32114:SF2">
    <property type="entry name" value="ABC TRANSPORTER ABCH.3"/>
    <property type="match status" value="1"/>
</dbReference>
<dbReference type="GO" id="GO:0016887">
    <property type="term" value="F:ATP hydrolysis activity"/>
    <property type="evidence" value="ECO:0007669"/>
    <property type="project" value="InterPro"/>
</dbReference>
<evidence type="ECO:0000259" key="3">
    <source>
        <dbReference type="Pfam" id="PF13476"/>
    </source>
</evidence>
<keyword evidence="4" id="KW-0269">Exonuclease</keyword>
<feature type="compositionally biased region" description="Acidic residues" evidence="2">
    <location>
        <begin position="727"/>
        <end position="736"/>
    </location>
</feature>
<reference evidence="5" key="1">
    <citation type="submission" date="2017-04" db="EMBL/GenBank/DDBJ databases">
        <authorList>
            <person name="Varghese N."/>
            <person name="Submissions S."/>
        </authorList>
    </citation>
    <scope>NUCLEOTIDE SEQUENCE [LARGE SCALE GENOMIC DNA]</scope>
    <source>
        <strain evidence="5">USBA 82</strain>
    </source>
</reference>
<dbReference type="RefSeq" id="WP_085545067.1">
    <property type="nucleotide sequence ID" value="NZ_FXBB01000025.1"/>
</dbReference>
<feature type="coiled-coil region" evidence="1">
    <location>
        <begin position="318"/>
        <end position="383"/>
    </location>
</feature>
<dbReference type="InterPro" id="IPR027417">
    <property type="entry name" value="P-loop_NTPase"/>
</dbReference>
<feature type="region of interest" description="Disordered" evidence="2">
    <location>
        <begin position="813"/>
        <end position="845"/>
    </location>
</feature>
<name>A0A1X7KCR5_9BACT</name>
<gene>
    <name evidence="4" type="ORF">SAMN06275492_1252</name>
</gene>
<feature type="region of interest" description="Disordered" evidence="2">
    <location>
        <begin position="718"/>
        <end position="737"/>
    </location>
</feature>
<feature type="domain" description="Rad50/SbcC-type AAA" evidence="3">
    <location>
        <begin position="5"/>
        <end position="266"/>
    </location>
</feature>
<dbReference type="Pfam" id="PF13476">
    <property type="entry name" value="AAA_23"/>
    <property type="match status" value="1"/>
</dbReference>
<keyword evidence="4" id="KW-0378">Hydrolase</keyword>
<feature type="coiled-coil region" evidence="1">
    <location>
        <begin position="425"/>
        <end position="487"/>
    </location>
</feature>
<dbReference type="OrthoDB" id="9795626at2"/>
<dbReference type="Pfam" id="PF13558">
    <property type="entry name" value="SbcC_Walker_B"/>
    <property type="match status" value="1"/>
</dbReference>
<proteinExistence type="predicted"/>
<dbReference type="Gene3D" id="3.40.50.300">
    <property type="entry name" value="P-loop containing nucleotide triphosphate hydrolases"/>
    <property type="match status" value="2"/>
</dbReference>
<keyword evidence="5" id="KW-1185">Reference proteome</keyword>
<dbReference type="Proteomes" id="UP000193355">
    <property type="component" value="Unassembled WGS sequence"/>
</dbReference>
<dbReference type="InterPro" id="IPR038729">
    <property type="entry name" value="Rad50/SbcC_AAA"/>
</dbReference>
<dbReference type="AlphaFoldDB" id="A0A1X7KCR5"/>
<dbReference type="GO" id="GO:0006302">
    <property type="term" value="P:double-strand break repair"/>
    <property type="evidence" value="ECO:0007669"/>
    <property type="project" value="InterPro"/>
</dbReference>
<protein>
    <submittedName>
        <fullName evidence="4">Exonuclease SbcC</fullName>
    </submittedName>
</protein>